<evidence type="ECO:0000256" key="1">
    <source>
        <dbReference type="SAM" id="MobiDB-lite"/>
    </source>
</evidence>
<feature type="region of interest" description="Disordered" evidence="1">
    <location>
        <begin position="256"/>
        <end position="290"/>
    </location>
</feature>
<proteinExistence type="predicted"/>
<evidence type="ECO:0000313" key="2">
    <source>
        <dbReference type="EMBL" id="CAE7196243.1"/>
    </source>
</evidence>
<dbReference type="AlphaFoldDB" id="A0A6S6WDL2"/>
<dbReference type="Proteomes" id="UP000472372">
    <property type="component" value="Chromosome 7"/>
</dbReference>
<gene>
    <name evidence="2" type="ORF">PTTW11_08320</name>
</gene>
<sequence>MHQLPLSMNYNFCNESMDSSVDPGFSHEIPQIDPNLEFMYASATANDMHADPALQHHLPAGHDVFMHDAPSQVSYYNNFEGMVTPDSIAPQLEHQHQAPIVDNSETFGTDADADGEDDDTEAVYPEHNYQAPVVDTDNTVGTDADAEGEDDDLEVLKSSEHWKTLLNFDIPDHTQTHLNNIPQLQALYDTYLDNYRPQSQTNIFTRMQYAKAFIFALLTHYYPASQGYTIAPTSLGPVAANGMSFILAAPDNSDIYTEPPPYKPKAPKKSKSKSKKKRTPTQAELQAERKRAEREAKACRIIHDVTWLSTLNYDTIPPENLAAFVVYRKTQVTDTATAKPSSKVAYEYQPYTYSAIMIPRWDTLPTYSTTNSLHRSDLLVDAMCRGGNIKDGYAVLLYGPLLELYNFDAGAECVYREDGDGGDERFQDMEPKMEVVETGEGKLAFDVRETGLGAVHEAFSVVGEREARYRGV</sequence>
<evidence type="ECO:0000313" key="3">
    <source>
        <dbReference type="Proteomes" id="UP000472372"/>
    </source>
</evidence>
<organism evidence="2 3">
    <name type="scientific">Pyrenophora teres f. teres</name>
    <dbReference type="NCBI Taxonomy" id="97479"/>
    <lineage>
        <taxon>Eukaryota</taxon>
        <taxon>Fungi</taxon>
        <taxon>Dikarya</taxon>
        <taxon>Ascomycota</taxon>
        <taxon>Pezizomycotina</taxon>
        <taxon>Dothideomycetes</taxon>
        <taxon>Pleosporomycetidae</taxon>
        <taxon>Pleosporales</taxon>
        <taxon>Pleosporineae</taxon>
        <taxon>Pleosporaceae</taxon>
        <taxon>Pyrenophora</taxon>
    </lineage>
</organism>
<name>A0A6S6WDL2_9PLEO</name>
<accession>A0A6S6WDL2</accession>
<dbReference type="EMBL" id="HG992983">
    <property type="protein sequence ID" value="CAE7196243.1"/>
    <property type="molecule type" value="Genomic_DNA"/>
</dbReference>
<protein>
    <submittedName>
        <fullName evidence="2">Uncharacterized protein</fullName>
    </submittedName>
</protein>
<reference evidence="2" key="1">
    <citation type="submission" date="2021-02" db="EMBL/GenBank/DDBJ databases">
        <authorList>
            <person name="Syme A R."/>
            <person name="Syme A R."/>
            <person name="Moolhuijzen P."/>
        </authorList>
    </citation>
    <scope>NUCLEOTIDE SEQUENCE</scope>
    <source>
        <strain evidence="2">W1-1</strain>
    </source>
</reference>
<feature type="compositionally biased region" description="Basic residues" evidence="1">
    <location>
        <begin position="265"/>
        <end position="279"/>
    </location>
</feature>